<dbReference type="CDD" id="cd08152">
    <property type="entry name" value="y4iL_like"/>
    <property type="match status" value="1"/>
</dbReference>
<dbReference type="Proteomes" id="UP001350748">
    <property type="component" value="Unassembled WGS sequence"/>
</dbReference>
<comment type="caution">
    <text evidence="2">The sequence shown here is derived from an EMBL/GenBank/DDBJ whole genome shotgun (WGS) entry which is preliminary data.</text>
</comment>
<organism evidence="2 3">
    <name type="scientific">Methylocystis borbori</name>
    <dbReference type="NCBI Taxonomy" id="3118750"/>
    <lineage>
        <taxon>Bacteria</taxon>
        <taxon>Pseudomonadati</taxon>
        <taxon>Pseudomonadota</taxon>
        <taxon>Alphaproteobacteria</taxon>
        <taxon>Hyphomicrobiales</taxon>
        <taxon>Methylocystaceae</taxon>
        <taxon>Methylocystis</taxon>
    </lineage>
</organism>
<evidence type="ECO:0000313" key="2">
    <source>
        <dbReference type="EMBL" id="MEF3365877.1"/>
    </source>
</evidence>
<keyword evidence="1" id="KW-0732">Signal</keyword>
<dbReference type="Gene3D" id="2.40.180.10">
    <property type="entry name" value="Catalase core domain"/>
    <property type="match status" value="1"/>
</dbReference>
<dbReference type="InterPro" id="IPR020835">
    <property type="entry name" value="Catalase_sf"/>
</dbReference>
<protein>
    <submittedName>
        <fullName evidence="2">Catalase family protein</fullName>
    </submittedName>
</protein>
<keyword evidence="3" id="KW-1185">Reference proteome</keyword>
<dbReference type="RefSeq" id="WP_332080815.1">
    <property type="nucleotide sequence ID" value="NZ_JAZHYN010000009.1"/>
</dbReference>
<dbReference type="PANTHER" id="PTHR36195:SF4">
    <property type="entry name" value="DOMAIN PROTEIN, PUTATIVE (AFU_ORTHOLOGUE AFUA_5G01990)-RELATED"/>
    <property type="match status" value="1"/>
</dbReference>
<dbReference type="SUPFAM" id="SSF56634">
    <property type="entry name" value="Heme-dependent catalase-like"/>
    <property type="match status" value="1"/>
</dbReference>
<feature type="signal peptide" evidence="1">
    <location>
        <begin position="1"/>
        <end position="25"/>
    </location>
</feature>
<dbReference type="PANTHER" id="PTHR36195">
    <property type="entry name" value="DOMAIN PROTEIN, PUTATIVE (AFU_ORTHOLOGUE AFUA_5G01990)-RELATED-RELATED"/>
    <property type="match status" value="1"/>
</dbReference>
<reference evidence="2 3" key="1">
    <citation type="submission" date="2024-02" db="EMBL/GenBank/DDBJ databases">
        <authorList>
            <person name="Grouzdev D."/>
        </authorList>
    </citation>
    <scope>NUCLEOTIDE SEQUENCE [LARGE SCALE GENOMIC DNA]</scope>
    <source>
        <strain evidence="2 3">9N</strain>
    </source>
</reference>
<dbReference type="PROSITE" id="PS51402">
    <property type="entry name" value="CATALASE_3"/>
    <property type="match status" value="1"/>
</dbReference>
<dbReference type="InterPro" id="IPR018028">
    <property type="entry name" value="Catalase"/>
</dbReference>
<evidence type="ECO:0000256" key="1">
    <source>
        <dbReference type="SAM" id="SignalP"/>
    </source>
</evidence>
<accession>A0ABU7XFT6</accession>
<gene>
    <name evidence="2" type="ORF">V3H18_04945</name>
</gene>
<evidence type="ECO:0000313" key="3">
    <source>
        <dbReference type="Proteomes" id="UP001350748"/>
    </source>
</evidence>
<proteinExistence type="predicted"/>
<feature type="chain" id="PRO_5045726896" evidence="1">
    <location>
        <begin position="26"/>
        <end position="379"/>
    </location>
</feature>
<sequence length="379" mass="41511">MKTRWRAPFAALTLLTIPATTGRQAAFAAEQGGGAAALTKFEKAPQGEADDIAQIIDLTTQLLQMRYPEGMARRGVHPKDHGCVKATFTVNPDLPENYRVGVFATPGKQYLAWIRFSNATPVLAADLGKGGPDSRGMAIKLMGVEGETLLDEPGGKTQDFLLINLPAFAFPNVSEYLAVTKIQVANHDDISPFFAPPISPERKKTLAVVKKIKETSLGNPLESPYFSAAPFLFGQDKVAKFSVAPLSKDKTPVPEHPGANYLREAMKKSLDFATGAPAAFDFRVQLRNDDSLPIEDATAEWSETSAPPQNVARIDIARQDFDNPLQATECEHMAFTPWHGLKVHQPLGGINRLRLGVYMASSRFRSQPKEPTGFPKWPW</sequence>
<dbReference type="EMBL" id="JAZHYN010000009">
    <property type="protein sequence ID" value="MEF3365877.1"/>
    <property type="molecule type" value="Genomic_DNA"/>
</dbReference>
<name>A0ABU7XFT6_9HYPH</name>